<dbReference type="Pfam" id="PF00248">
    <property type="entry name" value="Aldo_ket_red"/>
    <property type="match status" value="1"/>
</dbReference>
<sequence length="271" mass="29543">MSDQPTIALNDGRDIPQFGLGVFQMPPADTEPLVAAAIRLGYRSVDTAAYYRNEAEVGAAVRASGKPVFVTTKLWMADMGFDTALAALDRSLANLGTESVDLYLIHWPVPSRDLYVESWKALIRARDEGKAKSIGVSNFAIPHLERIIGETGVVPAVNQVELNPGFQQRELRAFHAAHGIATESWAPLGRGRLLDDAAIARIAARHGRTPAQVLTRWHIEKGLIVFPKTSSEARLRENLGALDFRLDAEDMAAIDALDSPDGRHGPDPMSM</sequence>
<dbReference type="PIRSF" id="PIRSF000097">
    <property type="entry name" value="AKR"/>
    <property type="match status" value="1"/>
</dbReference>
<evidence type="ECO:0000259" key="8">
    <source>
        <dbReference type="Pfam" id="PF00248"/>
    </source>
</evidence>
<dbReference type="SUPFAM" id="SSF51430">
    <property type="entry name" value="NAD(P)-linked oxidoreductase"/>
    <property type="match status" value="1"/>
</dbReference>
<name>A0A1S1HHK9_9SPHN</name>
<dbReference type="Proteomes" id="UP000179467">
    <property type="component" value="Unassembled WGS sequence"/>
</dbReference>
<evidence type="ECO:0000256" key="6">
    <source>
        <dbReference type="PIRSR" id="PIRSR000097-2"/>
    </source>
</evidence>
<dbReference type="PROSITE" id="PS00062">
    <property type="entry name" value="ALDOKETO_REDUCTASE_2"/>
    <property type="match status" value="1"/>
</dbReference>
<evidence type="ECO:0000256" key="5">
    <source>
        <dbReference type="PIRSR" id="PIRSR000097-1"/>
    </source>
</evidence>
<feature type="site" description="Lowers pKa of active site Tyr" evidence="7">
    <location>
        <position position="73"/>
    </location>
</feature>
<feature type="active site" description="Proton donor" evidence="5">
    <location>
        <position position="51"/>
    </location>
</feature>
<dbReference type="InterPro" id="IPR023210">
    <property type="entry name" value="NADP_OxRdtase_dom"/>
</dbReference>
<gene>
    <name evidence="9" type="ORF">BHE75_02724</name>
</gene>
<comment type="similarity">
    <text evidence="1">Belongs to the aldo/keto reductase family.</text>
</comment>
<dbReference type="PANTHER" id="PTHR43827">
    <property type="entry name" value="2,5-DIKETO-D-GLUCONIC ACID REDUCTASE"/>
    <property type="match status" value="1"/>
</dbReference>
<proteinExistence type="inferred from homology"/>
<comment type="caution">
    <text evidence="9">The sequence shown here is derived from an EMBL/GenBank/DDBJ whole genome shotgun (WGS) entry which is preliminary data.</text>
</comment>
<evidence type="ECO:0000256" key="2">
    <source>
        <dbReference type="ARBA" id="ARBA00022857"/>
    </source>
</evidence>
<dbReference type="RefSeq" id="WP_015457267.1">
    <property type="nucleotide sequence ID" value="NZ_MIPT01000001.1"/>
</dbReference>
<protein>
    <submittedName>
        <fullName evidence="9">Putative oxidoreductase</fullName>
        <ecNumber evidence="9">1.-.-.-</ecNumber>
    </submittedName>
</protein>
<dbReference type="AlphaFoldDB" id="A0A1S1HHK9"/>
<keyword evidence="3 9" id="KW-0560">Oxidoreductase</keyword>
<dbReference type="OrthoDB" id="9804790at2"/>
<dbReference type="PRINTS" id="PR00069">
    <property type="entry name" value="ALDKETRDTASE"/>
</dbReference>
<dbReference type="InterPro" id="IPR018170">
    <property type="entry name" value="Aldo/ket_reductase_CS"/>
</dbReference>
<reference evidence="9 10" key="1">
    <citation type="submission" date="2016-09" db="EMBL/GenBank/DDBJ databases">
        <title>Metabolic pathway, cell adaptation mechanisms and a novel monoxygenase revealed through proteogenomic-transcription analysis of a Sphingomonas haloaromaticamans strain degrading the fungicide ortho-phenylphenol.</title>
        <authorList>
            <person name="Perruchon C."/>
            <person name="Papadopoulou E.S."/>
            <person name="Rousidou C."/>
            <person name="Vasileiadis S."/>
            <person name="Tanou G."/>
            <person name="Amoutzias G."/>
            <person name="Molassiotis A."/>
            <person name="Karpouzas D.G."/>
        </authorList>
    </citation>
    <scope>NUCLEOTIDE SEQUENCE [LARGE SCALE GENOMIC DNA]</scope>
    <source>
        <strain evidence="9 10">P3</strain>
    </source>
</reference>
<evidence type="ECO:0000256" key="3">
    <source>
        <dbReference type="ARBA" id="ARBA00023002"/>
    </source>
</evidence>
<evidence type="ECO:0000313" key="9">
    <source>
        <dbReference type="EMBL" id="OHT20723.1"/>
    </source>
</evidence>
<keyword evidence="10" id="KW-1185">Reference proteome</keyword>
<evidence type="ECO:0000256" key="7">
    <source>
        <dbReference type="PIRSR" id="PIRSR000097-3"/>
    </source>
</evidence>
<feature type="domain" description="NADP-dependent oxidoreductase" evidence="8">
    <location>
        <begin position="23"/>
        <end position="258"/>
    </location>
</feature>
<dbReference type="PANTHER" id="PTHR43827:SF3">
    <property type="entry name" value="NADP-DEPENDENT OXIDOREDUCTASE DOMAIN-CONTAINING PROTEIN"/>
    <property type="match status" value="1"/>
</dbReference>
<comment type="catalytic activity">
    <reaction evidence="4">
        <text>hydroxyacetone + NADP(+) = methylglyoxal + NADPH + H(+)</text>
        <dbReference type="Rhea" id="RHEA:27986"/>
        <dbReference type="ChEBI" id="CHEBI:15378"/>
        <dbReference type="ChEBI" id="CHEBI:17158"/>
        <dbReference type="ChEBI" id="CHEBI:27957"/>
        <dbReference type="ChEBI" id="CHEBI:57783"/>
        <dbReference type="ChEBI" id="CHEBI:58349"/>
    </reaction>
</comment>
<evidence type="ECO:0000256" key="4">
    <source>
        <dbReference type="ARBA" id="ARBA00049445"/>
    </source>
</evidence>
<evidence type="ECO:0000313" key="10">
    <source>
        <dbReference type="Proteomes" id="UP000179467"/>
    </source>
</evidence>
<dbReference type="InterPro" id="IPR020471">
    <property type="entry name" value="AKR"/>
</dbReference>
<dbReference type="EMBL" id="MIPT01000001">
    <property type="protein sequence ID" value="OHT20723.1"/>
    <property type="molecule type" value="Genomic_DNA"/>
</dbReference>
<dbReference type="PROSITE" id="PS00798">
    <property type="entry name" value="ALDOKETO_REDUCTASE_1"/>
    <property type="match status" value="1"/>
</dbReference>
<dbReference type="InterPro" id="IPR036812">
    <property type="entry name" value="NAD(P)_OxRdtase_dom_sf"/>
</dbReference>
<feature type="binding site" evidence="6">
    <location>
        <position position="106"/>
    </location>
    <ligand>
        <name>substrate</name>
    </ligand>
</feature>
<organism evidence="9 10">
    <name type="scientific">Edaphosphingomonas haloaromaticamans</name>
    <dbReference type="NCBI Taxonomy" id="653954"/>
    <lineage>
        <taxon>Bacteria</taxon>
        <taxon>Pseudomonadati</taxon>
        <taxon>Pseudomonadota</taxon>
        <taxon>Alphaproteobacteria</taxon>
        <taxon>Sphingomonadales</taxon>
        <taxon>Rhizorhabdaceae</taxon>
        <taxon>Edaphosphingomonas</taxon>
    </lineage>
</organism>
<keyword evidence="2" id="KW-0521">NADP</keyword>
<dbReference type="FunFam" id="3.20.20.100:FF:000002">
    <property type="entry name" value="2,5-diketo-D-gluconic acid reductase A"/>
    <property type="match status" value="1"/>
</dbReference>
<dbReference type="GO" id="GO:1990002">
    <property type="term" value="F:methylglyoxal reductase (NADPH) (acetol producing) activity"/>
    <property type="evidence" value="ECO:0007669"/>
    <property type="project" value="RHEA"/>
</dbReference>
<dbReference type="EC" id="1.-.-.-" evidence="9"/>
<accession>A0A1S1HHK9</accession>
<evidence type="ECO:0000256" key="1">
    <source>
        <dbReference type="ARBA" id="ARBA00007905"/>
    </source>
</evidence>
<dbReference type="Gene3D" id="3.20.20.100">
    <property type="entry name" value="NADP-dependent oxidoreductase domain"/>
    <property type="match status" value="1"/>
</dbReference>